<comment type="caution">
    <text evidence="1">The sequence shown here is derived from an EMBL/GenBank/DDBJ whole genome shotgun (WGS) entry which is preliminary data.</text>
</comment>
<reference evidence="2" key="1">
    <citation type="journal article" date="2020" name="Syst. Appl. Microbiol.">
        <title>Streptomyces alkaliterrae sp. nov., isolated from an alkaline soil, and emended descriptions of Streptomyces alkaliphilus, Streptomyces calidiresistens and Streptomyces durbertensis.</title>
        <authorList>
            <person name="Swiecimska M."/>
            <person name="Golinska P."/>
            <person name="Nouioui I."/>
            <person name="Wypij M."/>
            <person name="Rai M."/>
            <person name="Sangal V."/>
            <person name="Goodfellow M."/>
        </authorList>
    </citation>
    <scope>NUCLEOTIDE SEQUENCE [LARGE SCALE GENOMIC DNA]</scope>
    <source>
        <strain evidence="2">DSM 104538</strain>
    </source>
</reference>
<accession>A0ABR6EJF4</accession>
<sequence length="55" mass="5938">MNGVDERDIDEAIATAFTVLKGAVETHSHKSIEAYSHALRALVELRREVASGNSA</sequence>
<dbReference type="RefSeq" id="WP_182856756.1">
    <property type="nucleotide sequence ID" value="NZ_WMLF01000285.1"/>
</dbReference>
<organism evidence="1 2">
    <name type="scientific">Streptomyces durbertensis</name>
    <dbReference type="NCBI Taxonomy" id="2448886"/>
    <lineage>
        <taxon>Bacteria</taxon>
        <taxon>Bacillati</taxon>
        <taxon>Actinomycetota</taxon>
        <taxon>Actinomycetes</taxon>
        <taxon>Kitasatosporales</taxon>
        <taxon>Streptomycetaceae</taxon>
        <taxon>Streptomyces</taxon>
    </lineage>
</organism>
<name>A0ABR6EJF4_9ACTN</name>
<evidence type="ECO:0000313" key="1">
    <source>
        <dbReference type="EMBL" id="MBB1245450.1"/>
    </source>
</evidence>
<dbReference type="EMBL" id="WMLF01000285">
    <property type="protein sequence ID" value="MBB1245450.1"/>
    <property type="molecule type" value="Genomic_DNA"/>
</dbReference>
<protein>
    <submittedName>
        <fullName evidence="1">Uncharacterized protein</fullName>
    </submittedName>
</protein>
<keyword evidence="2" id="KW-1185">Reference proteome</keyword>
<dbReference type="Proteomes" id="UP000766698">
    <property type="component" value="Unassembled WGS sequence"/>
</dbReference>
<evidence type="ECO:0000313" key="2">
    <source>
        <dbReference type="Proteomes" id="UP000766698"/>
    </source>
</evidence>
<proteinExistence type="predicted"/>
<gene>
    <name evidence="1" type="ORF">GL263_18040</name>
</gene>